<dbReference type="GeneID" id="20714529"/>
<evidence type="ECO:0000313" key="3">
    <source>
        <dbReference type="Proteomes" id="UP000003786"/>
    </source>
</evidence>
<gene>
    <name evidence="2" type="ORF">TOT_020000379</name>
</gene>
<feature type="transmembrane region" description="Helical" evidence="1">
    <location>
        <begin position="28"/>
        <end position="49"/>
    </location>
</feature>
<keyword evidence="1" id="KW-1133">Transmembrane helix</keyword>
<keyword evidence="1" id="KW-0812">Transmembrane</keyword>
<evidence type="ECO:0000256" key="1">
    <source>
        <dbReference type="SAM" id="Phobius"/>
    </source>
</evidence>
<dbReference type="EMBL" id="AP011947">
    <property type="protein sequence ID" value="BAM40116.1"/>
    <property type="molecule type" value="Genomic_DNA"/>
</dbReference>
<sequence>MSVRIDALGPTPGQICYEISGITLLKHYIAAFVLVVNFTVIIAALAFLVRVALSLRTLLVSALLSNLKRVAYFNAHRSITRSA</sequence>
<keyword evidence="1" id="KW-0472">Membrane</keyword>
<dbReference type="AlphaFoldDB" id="J4C3A8"/>
<organism evidence="2 3">
    <name type="scientific">Theileria orientalis strain Shintoku</name>
    <dbReference type="NCBI Taxonomy" id="869250"/>
    <lineage>
        <taxon>Eukaryota</taxon>
        <taxon>Sar</taxon>
        <taxon>Alveolata</taxon>
        <taxon>Apicomplexa</taxon>
        <taxon>Aconoidasida</taxon>
        <taxon>Piroplasmida</taxon>
        <taxon>Theileriidae</taxon>
        <taxon>Theileria</taxon>
    </lineage>
</organism>
<evidence type="ECO:0000313" key="2">
    <source>
        <dbReference type="EMBL" id="BAM40116.1"/>
    </source>
</evidence>
<proteinExistence type="predicted"/>
<name>J4C3A8_THEOR</name>
<dbReference type="Proteomes" id="UP000003786">
    <property type="component" value="Chromosome 2"/>
</dbReference>
<dbReference type="VEuPathDB" id="PiroplasmaDB:TOT_020000379"/>
<dbReference type="RefSeq" id="XP_009690417.1">
    <property type="nucleotide sequence ID" value="XM_009692122.1"/>
</dbReference>
<dbReference type="KEGG" id="tot:TOT_020000379"/>
<protein>
    <submittedName>
        <fullName evidence="2">Uncharacterized protein</fullName>
    </submittedName>
</protein>
<keyword evidence="3" id="KW-1185">Reference proteome</keyword>
<reference evidence="2 3" key="1">
    <citation type="journal article" date="2012" name="MBio">
        <title>Comparative genome analysis of three eukaryotic parasites with differing abilities to transform leukocytes reveals key mediators of Theileria-induced leukocyte transformation.</title>
        <authorList>
            <person name="Hayashida K."/>
            <person name="Hara Y."/>
            <person name="Abe T."/>
            <person name="Yamasaki C."/>
            <person name="Toyoda A."/>
            <person name="Kosuge T."/>
            <person name="Suzuki Y."/>
            <person name="Sato Y."/>
            <person name="Kawashima S."/>
            <person name="Katayama T."/>
            <person name="Wakaguri H."/>
            <person name="Inoue N."/>
            <person name="Homma K."/>
            <person name="Tada-Umezaki M."/>
            <person name="Yagi Y."/>
            <person name="Fujii Y."/>
            <person name="Habara T."/>
            <person name="Kanehisa M."/>
            <person name="Watanabe H."/>
            <person name="Ito K."/>
            <person name="Gojobori T."/>
            <person name="Sugawara H."/>
            <person name="Imanishi T."/>
            <person name="Weir W."/>
            <person name="Gardner M."/>
            <person name="Pain A."/>
            <person name="Shiels B."/>
            <person name="Hattori M."/>
            <person name="Nene V."/>
            <person name="Sugimoto C."/>
        </authorList>
    </citation>
    <scope>NUCLEOTIDE SEQUENCE [LARGE SCALE GENOMIC DNA]</scope>
    <source>
        <strain evidence="2 3">Shintoku</strain>
    </source>
</reference>
<accession>J4C3A8</accession>